<dbReference type="InterPro" id="IPR033872">
    <property type="entry name" value="nsLTP2"/>
</dbReference>
<dbReference type="PANTHER" id="PTHR33214">
    <property type="entry name" value="BIFUNCTIONAL INHIBITOR/LIPID-TRANSFER PROTEIN/SEED STORAGE 2S ALBUMIN SUPERFAMILY PROTEIN"/>
    <property type="match status" value="1"/>
</dbReference>
<dbReference type="RefSeq" id="XP_039143701.1">
    <property type="nucleotide sequence ID" value="XM_039287767.1"/>
</dbReference>
<proteinExistence type="inferred from homology"/>
<evidence type="ECO:0000256" key="2">
    <source>
        <dbReference type="ARBA" id="ARBA00022448"/>
    </source>
</evidence>
<reference evidence="7" key="1">
    <citation type="submission" date="2025-08" db="UniProtKB">
        <authorList>
            <consortium name="RefSeq"/>
        </authorList>
    </citation>
    <scope>IDENTIFICATION</scope>
</reference>
<feature type="chain" id="PRO_5044246962" evidence="4">
    <location>
        <begin position="33"/>
        <end position="101"/>
    </location>
</feature>
<dbReference type="PANTHER" id="PTHR33214:SF69">
    <property type="entry name" value="BIFUNCTIONAL INHIBITOR_LIPID-TRANSFER PROTEIN_SEED STORAGE 2S ALBUMIN SUPERFAMILY PROTEIN"/>
    <property type="match status" value="1"/>
</dbReference>
<accession>A0AB40CXZ2</accession>
<dbReference type="GeneID" id="120280819"/>
<keyword evidence="3" id="KW-0446">Lipid-binding</keyword>
<dbReference type="InterPro" id="IPR036312">
    <property type="entry name" value="Bifun_inhib/LTP/seed_sf"/>
</dbReference>
<protein>
    <submittedName>
        <fullName evidence="7">Non-specific lipid-transfer protein 2-like</fullName>
    </submittedName>
</protein>
<dbReference type="SUPFAM" id="SSF47699">
    <property type="entry name" value="Bifunctional inhibitor/lipid-transfer protein/seed storage 2S albumin"/>
    <property type="match status" value="1"/>
</dbReference>
<keyword evidence="4" id="KW-0732">Signal</keyword>
<dbReference type="InterPro" id="IPR016140">
    <property type="entry name" value="Bifunc_inhib/LTP/seed_store"/>
</dbReference>
<dbReference type="SMART" id="SM00499">
    <property type="entry name" value="AAI"/>
    <property type="match status" value="1"/>
</dbReference>
<dbReference type="Gene3D" id="1.10.110.10">
    <property type="entry name" value="Plant lipid-transfer and hydrophobic proteins"/>
    <property type="match status" value="1"/>
</dbReference>
<sequence>MKMKSLMSSLFVLSFISMVLLLLLLQSSTVMSVDCNVNELSSCADPISTGVATPDMECCSKLKEQEQCLCQYKNNPLFESFVNSPNAKKVADACNVTFTSC</sequence>
<feature type="signal peptide" evidence="4">
    <location>
        <begin position="1"/>
        <end position="32"/>
    </location>
</feature>
<dbReference type="Proteomes" id="UP001515500">
    <property type="component" value="Chromosome 17"/>
</dbReference>
<evidence type="ECO:0000259" key="5">
    <source>
        <dbReference type="SMART" id="SM00499"/>
    </source>
</evidence>
<evidence type="ECO:0000256" key="3">
    <source>
        <dbReference type="ARBA" id="ARBA00023121"/>
    </source>
</evidence>
<gene>
    <name evidence="7" type="primary">LOC120280819</name>
</gene>
<feature type="domain" description="Bifunctional inhibitor/plant lipid transfer protein/seed storage helical" evidence="5">
    <location>
        <begin position="35"/>
        <end position="101"/>
    </location>
</feature>
<keyword evidence="2" id="KW-0813">Transport</keyword>
<organism evidence="6 7">
    <name type="scientific">Dioscorea cayennensis subsp. rotundata</name>
    <name type="common">White Guinea yam</name>
    <name type="synonym">Dioscorea rotundata</name>
    <dbReference type="NCBI Taxonomy" id="55577"/>
    <lineage>
        <taxon>Eukaryota</taxon>
        <taxon>Viridiplantae</taxon>
        <taxon>Streptophyta</taxon>
        <taxon>Embryophyta</taxon>
        <taxon>Tracheophyta</taxon>
        <taxon>Spermatophyta</taxon>
        <taxon>Magnoliopsida</taxon>
        <taxon>Liliopsida</taxon>
        <taxon>Dioscoreales</taxon>
        <taxon>Dioscoreaceae</taxon>
        <taxon>Dioscorea</taxon>
    </lineage>
</organism>
<dbReference type="CDD" id="cd01959">
    <property type="entry name" value="nsLTP2"/>
    <property type="match status" value="1"/>
</dbReference>
<dbReference type="GO" id="GO:0006869">
    <property type="term" value="P:lipid transport"/>
    <property type="evidence" value="ECO:0007669"/>
    <property type="project" value="InterPro"/>
</dbReference>
<evidence type="ECO:0000313" key="7">
    <source>
        <dbReference type="RefSeq" id="XP_039143701.1"/>
    </source>
</evidence>
<evidence type="ECO:0000313" key="6">
    <source>
        <dbReference type="Proteomes" id="UP001515500"/>
    </source>
</evidence>
<keyword evidence="6" id="KW-1185">Reference proteome</keyword>
<dbReference type="GO" id="GO:0008289">
    <property type="term" value="F:lipid binding"/>
    <property type="evidence" value="ECO:0007669"/>
    <property type="project" value="UniProtKB-KW"/>
</dbReference>
<evidence type="ECO:0000256" key="1">
    <source>
        <dbReference type="ARBA" id="ARBA00009707"/>
    </source>
</evidence>
<evidence type="ECO:0000256" key="4">
    <source>
        <dbReference type="SAM" id="SignalP"/>
    </source>
</evidence>
<comment type="similarity">
    <text evidence="1">Belongs to the plant LTP family. B11E subfamily.</text>
</comment>
<name>A0AB40CXZ2_DIOCR</name>
<dbReference type="AlphaFoldDB" id="A0AB40CXZ2"/>
<dbReference type="Pfam" id="PF00234">
    <property type="entry name" value="Tryp_alpha_amyl"/>
    <property type="match status" value="1"/>
</dbReference>